<comment type="similarity">
    <text evidence="1 6">Belongs to the sigma-70 factor family. ECF subfamily.</text>
</comment>
<evidence type="ECO:0000256" key="1">
    <source>
        <dbReference type="ARBA" id="ARBA00010641"/>
    </source>
</evidence>
<comment type="caution">
    <text evidence="9">The sequence shown here is derived from an EMBL/GenBank/DDBJ whole genome shotgun (WGS) entry which is preliminary data.</text>
</comment>
<keyword evidence="10" id="KW-1185">Reference proteome</keyword>
<dbReference type="InterPro" id="IPR036388">
    <property type="entry name" value="WH-like_DNA-bd_sf"/>
</dbReference>
<dbReference type="RefSeq" id="WP_131609403.1">
    <property type="nucleotide sequence ID" value="NZ_SJSM01000006.1"/>
</dbReference>
<dbReference type="GO" id="GO:0006352">
    <property type="term" value="P:DNA-templated transcription initiation"/>
    <property type="evidence" value="ECO:0007669"/>
    <property type="project" value="InterPro"/>
</dbReference>
<dbReference type="SUPFAM" id="SSF88659">
    <property type="entry name" value="Sigma3 and sigma4 domains of RNA polymerase sigma factors"/>
    <property type="match status" value="1"/>
</dbReference>
<dbReference type="CDD" id="cd06171">
    <property type="entry name" value="Sigma70_r4"/>
    <property type="match status" value="1"/>
</dbReference>
<keyword evidence="5 6" id="KW-0804">Transcription</keyword>
<name>A0A4R0NBJ6_9SPHI</name>
<protein>
    <recommendedName>
        <fullName evidence="6">RNA polymerase sigma factor</fullName>
    </recommendedName>
</protein>
<feature type="domain" description="RNA polymerase sigma-70 region 2" evidence="7">
    <location>
        <begin position="39"/>
        <end position="103"/>
    </location>
</feature>
<dbReference type="Gene3D" id="1.10.1740.10">
    <property type="match status" value="1"/>
</dbReference>
<keyword evidence="4 6" id="KW-0238">DNA-binding</keyword>
<dbReference type="GO" id="GO:0003677">
    <property type="term" value="F:DNA binding"/>
    <property type="evidence" value="ECO:0007669"/>
    <property type="project" value="UniProtKB-KW"/>
</dbReference>
<evidence type="ECO:0000259" key="7">
    <source>
        <dbReference type="Pfam" id="PF04542"/>
    </source>
</evidence>
<dbReference type="InterPro" id="IPR007627">
    <property type="entry name" value="RNA_pol_sigma70_r2"/>
</dbReference>
<dbReference type="Pfam" id="PF08281">
    <property type="entry name" value="Sigma70_r4_2"/>
    <property type="match status" value="1"/>
</dbReference>
<evidence type="ECO:0000313" key="9">
    <source>
        <dbReference type="EMBL" id="TCC96312.1"/>
    </source>
</evidence>
<feature type="domain" description="RNA polymerase sigma factor 70 region 4 type 2" evidence="8">
    <location>
        <begin position="135"/>
        <end position="184"/>
    </location>
</feature>
<proteinExistence type="inferred from homology"/>
<evidence type="ECO:0000313" key="10">
    <source>
        <dbReference type="Proteomes" id="UP000291117"/>
    </source>
</evidence>
<evidence type="ECO:0000256" key="6">
    <source>
        <dbReference type="RuleBase" id="RU000716"/>
    </source>
</evidence>
<gene>
    <name evidence="9" type="ORF">EZ444_12830</name>
</gene>
<keyword evidence="2 6" id="KW-0805">Transcription regulation</keyword>
<dbReference type="InterPro" id="IPR014327">
    <property type="entry name" value="RNA_pol_sigma70_bacteroid"/>
</dbReference>
<dbReference type="PANTHER" id="PTHR43133:SF46">
    <property type="entry name" value="RNA POLYMERASE SIGMA-70 FACTOR ECF SUBFAMILY"/>
    <property type="match status" value="1"/>
</dbReference>
<reference evidence="9 10" key="1">
    <citation type="submission" date="2019-02" db="EMBL/GenBank/DDBJ databases">
        <title>Pedobacter sp. RP-3-8 sp. nov., isolated from Arctic soil.</title>
        <authorList>
            <person name="Dahal R.H."/>
        </authorList>
    </citation>
    <scope>NUCLEOTIDE SEQUENCE [LARGE SCALE GENOMIC DNA]</scope>
    <source>
        <strain evidence="9 10">RP-3-8</strain>
    </source>
</reference>
<keyword evidence="3 6" id="KW-0731">Sigma factor</keyword>
<dbReference type="Proteomes" id="UP000291117">
    <property type="component" value="Unassembled WGS sequence"/>
</dbReference>
<dbReference type="Gene3D" id="1.10.10.10">
    <property type="entry name" value="Winged helix-like DNA-binding domain superfamily/Winged helix DNA-binding domain"/>
    <property type="match status" value="1"/>
</dbReference>
<dbReference type="AlphaFoldDB" id="A0A4R0NBJ6"/>
<evidence type="ECO:0000256" key="5">
    <source>
        <dbReference type="ARBA" id="ARBA00023163"/>
    </source>
</evidence>
<evidence type="ECO:0000259" key="8">
    <source>
        <dbReference type="Pfam" id="PF08281"/>
    </source>
</evidence>
<dbReference type="SUPFAM" id="SSF88946">
    <property type="entry name" value="Sigma2 domain of RNA polymerase sigma factors"/>
    <property type="match status" value="1"/>
</dbReference>
<dbReference type="NCBIfam" id="TIGR02937">
    <property type="entry name" value="sigma70-ECF"/>
    <property type="match status" value="1"/>
</dbReference>
<dbReference type="InterPro" id="IPR014284">
    <property type="entry name" value="RNA_pol_sigma-70_dom"/>
</dbReference>
<sequence length="206" mass="23040">MPLTPIYGGPEGLQGEEIVEDRKLLKATAKGDHLAFSALFEAKYSNLYTFAFKLTRSKVLAEEIIQDVFLNIWLNRASLETIVNFDAYINRIARNLSFNALRNIAKDKVLDSLEADENFPDHTTEQSLAYKDTLQLMQDAIAKLPPQQQSVYTLCHKEGLTYEQAAIKLNIAPSTVHSHMKAALGGLRKHLKKMGIPIVVVTLLVS</sequence>
<evidence type="ECO:0000256" key="3">
    <source>
        <dbReference type="ARBA" id="ARBA00023082"/>
    </source>
</evidence>
<evidence type="ECO:0000256" key="2">
    <source>
        <dbReference type="ARBA" id="ARBA00023015"/>
    </source>
</evidence>
<dbReference type="InterPro" id="IPR013324">
    <property type="entry name" value="RNA_pol_sigma_r3/r4-like"/>
</dbReference>
<dbReference type="InterPro" id="IPR013249">
    <property type="entry name" value="RNA_pol_sigma70_r4_t2"/>
</dbReference>
<dbReference type="InterPro" id="IPR013325">
    <property type="entry name" value="RNA_pol_sigma_r2"/>
</dbReference>
<dbReference type="InterPro" id="IPR000838">
    <property type="entry name" value="RNA_pol_sigma70_ECF_CS"/>
</dbReference>
<dbReference type="Pfam" id="PF04542">
    <property type="entry name" value="Sigma70_r2"/>
    <property type="match status" value="1"/>
</dbReference>
<dbReference type="EMBL" id="SJSM01000006">
    <property type="protein sequence ID" value="TCC96312.1"/>
    <property type="molecule type" value="Genomic_DNA"/>
</dbReference>
<dbReference type="PROSITE" id="PS01063">
    <property type="entry name" value="SIGMA70_ECF"/>
    <property type="match status" value="1"/>
</dbReference>
<dbReference type="OrthoDB" id="799938at2"/>
<organism evidence="9 10">
    <name type="scientific">Pedobacter hiemivivus</name>
    <dbReference type="NCBI Taxonomy" id="2530454"/>
    <lineage>
        <taxon>Bacteria</taxon>
        <taxon>Pseudomonadati</taxon>
        <taxon>Bacteroidota</taxon>
        <taxon>Sphingobacteriia</taxon>
        <taxon>Sphingobacteriales</taxon>
        <taxon>Sphingobacteriaceae</taxon>
        <taxon>Pedobacter</taxon>
    </lineage>
</organism>
<evidence type="ECO:0000256" key="4">
    <source>
        <dbReference type="ARBA" id="ARBA00023125"/>
    </source>
</evidence>
<dbReference type="PANTHER" id="PTHR43133">
    <property type="entry name" value="RNA POLYMERASE ECF-TYPE SIGMA FACTO"/>
    <property type="match status" value="1"/>
</dbReference>
<dbReference type="GO" id="GO:0016987">
    <property type="term" value="F:sigma factor activity"/>
    <property type="evidence" value="ECO:0007669"/>
    <property type="project" value="UniProtKB-KW"/>
</dbReference>
<dbReference type="InterPro" id="IPR039425">
    <property type="entry name" value="RNA_pol_sigma-70-like"/>
</dbReference>
<accession>A0A4R0NBJ6</accession>
<dbReference type="NCBIfam" id="TIGR02985">
    <property type="entry name" value="Sig70_bacteroi1"/>
    <property type="match status" value="1"/>
</dbReference>